<feature type="region of interest" description="Disordered" evidence="1">
    <location>
        <begin position="46"/>
        <end position="92"/>
    </location>
</feature>
<feature type="non-terminal residue" evidence="2">
    <location>
        <position position="1"/>
    </location>
</feature>
<evidence type="ECO:0000256" key="1">
    <source>
        <dbReference type="SAM" id="MobiDB-lite"/>
    </source>
</evidence>
<keyword evidence="3" id="KW-1185">Reference proteome</keyword>
<proteinExistence type="predicted"/>
<feature type="compositionally biased region" description="Basic and acidic residues" evidence="1">
    <location>
        <begin position="46"/>
        <end position="56"/>
    </location>
</feature>
<organism evidence="2 3">
    <name type="scientific">Symbiodinium necroappetens</name>
    <dbReference type="NCBI Taxonomy" id="1628268"/>
    <lineage>
        <taxon>Eukaryota</taxon>
        <taxon>Sar</taxon>
        <taxon>Alveolata</taxon>
        <taxon>Dinophyceae</taxon>
        <taxon>Suessiales</taxon>
        <taxon>Symbiodiniaceae</taxon>
        <taxon>Symbiodinium</taxon>
    </lineage>
</organism>
<dbReference type="Proteomes" id="UP000601435">
    <property type="component" value="Unassembled WGS sequence"/>
</dbReference>
<evidence type="ECO:0000313" key="3">
    <source>
        <dbReference type="Proteomes" id="UP000601435"/>
    </source>
</evidence>
<feature type="compositionally biased region" description="Basic and acidic residues" evidence="1">
    <location>
        <begin position="66"/>
        <end position="83"/>
    </location>
</feature>
<evidence type="ECO:0000313" key="2">
    <source>
        <dbReference type="EMBL" id="CAE7247312.1"/>
    </source>
</evidence>
<dbReference type="EMBL" id="CAJNJA010009482">
    <property type="protein sequence ID" value="CAE7247312.1"/>
    <property type="molecule type" value="Genomic_DNA"/>
</dbReference>
<dbReference type="AlphaFoldDB" id="A0A812LV05"/>
<protein>
    <submittedName>
        <fullName evidence="2">Uncharacterized protein</fullName>
    </submittedName>
</protein>
<name>A0A812LV05_9DINO</name>
<gene>
    <name evidence="2" type="ORF">SNEC2469_LOCUS4895</name>
</gene>
<comment type="caution">
    <text evidence="2">The sequence shown here is derived from an EMBL/GenBank/DDBJ whole genome shotgun (WGS) entry which is preliminary data.</text>
</comment>
<reference evidence="2" key="1">
    <citation type="submission" date="2021-02" db="EMBL/GenBank/DDBJ databases">
        <authorList>
            <person name="Dougan E. K."/>
            <person name="Rhodes N."/>
            <person name="Thang M."/>
            <person name="Chan C."/>
        </authorList>
    </citation>
    <scope>NUCLEOTIDE SEQUENCE</scope>
</reference>
<accession>A0A812LV05</accession>
<sequence length="92" mass="10372">VKSLENLEPRVESVLKLCQEKQGEKCEDAEALTEWINETTSEVLHDADHDVKDAQRRINSVKSKQKKAETEAKAEAGADHSEEEHSDVDLED</sequence>